<gene>
    <name evidence="2" type="ORF">GCM10023217_32960</name>
</gene>
<evidence type="ECO:0000256" key="1">
    <source>
        <dbReference type="SAM" id="MobiDB-lite"/>
    </source>
</evidence>
<dbReference type="Proteomes" id="UP001500822">
    <property type="component" value="Unassembled WGS sequence"/>
</dbReference>
<feature type="region of interest" description="Disordered" evidence="1">
    <location>
        <begin position="361"/>
        <end position="385"/>
    </location>
</feature>
<sequence length="385" mass="43392">MNPTPRKHGHSWSLRDYQTLVYFIRTQRTLEQTAKALDRSVGSVDSRVRIFDDSQAPEPSDWRGQLDKGLANLQSESYDWHSRVIAYCAAHGLTLWDDMKDGELSDWWNRGITDPEVLANFVGSNENQTARRLKDLGLIVKKRRKAAATPVSLVLVDASGRVRWTSAHGNQDEAAETLIGLLPEPETVLDFGSYWRWTIALTPKGWTEAVLSSGAFIPAAATTMSPQELSLQPAPSKLPSLASSPDLPADFSCPRCIDQQRFNVPLYRIRSLTGEHATDQTRCVFGHIVYIFAGREVEARWRPGQRLPTPAQKIASDLGSTEDELDDLDDWEEDENENAWSDARTESELVNAERIGFWDRYSTDDETIDPSEYSDPGYWVSEDDD</sequence>
<proteinExistence type="predicted"/>
<dbReference type="RefSeq" id="WP_345314329.1">
    <property type="nucleotide sequence ID" value="NZ_BAABIE010000021.1"/>
</dbReference>
<dbReference type="EMBL" id="BAABIE010000021">
    <property type="protein sequence ID" value="GAA4758066.1"/>
    <property type="molecule type" value="Genomic_DNA"/>
</dbReference>
<comment type="caution">
    <text evidence="2">The sequence shown here is derived from an EMBL/GenBank/DDBJ whole genome shotgun (WGS) entry which is preliminary data.</text>
</comment>
<evidence type="ECO:0000313" key="2">
    <source>
        <dbReference type="EMBL" id="GAA4758066.1"/>
    </source>
</evidence>
<organism evidence="2 3">
    <name type="scientific">Gordonia alkaliphila</name>
    <dbReference type="NCBI Taxonomy" id="1053547"/>
    <lineage>
        <taxon>Bacteria</taxon>
        <taxon>Bacillati</taxon>
        <taxon>Actinomycetota</taxon>
        <taxon>Actinomycetes</taxon>
        <taxon>Mycobacteriales</taxon>
        <taxon>Gordoniaceae</taxon>
        <taxon>Gordonia</taxon>
    </lineage>
</organism>
<protein>
    <submittedName>
        <fullName evidence="2">Uncharacterized protein</fullName>
    </submittedName>
</protein>
<name>A0ABP8ZJ05_9ACTN</name>
<reference evidence="3" key="1">
    <citation type="journal article" date="2019" name="Int. J. Syst. Evol. Microbiol.">
        <title>The Global Catalogue of Microorganisms (GCM) 10K type strain sequencing project: providing services to taxonomists for standard genome sequencing and annotation.</title>
        <authorList>
            <consortium name="The Broad Institute Genomics Platform"/>
            <consortium name="The Broad Institute Genome Sequencing Center for Infectious Disease"/>
            <person name="Wu L."/>
            <person name="Ma J."/>
        </authorList>
    </citation>
    <scope>NUCLEOTIDE SEQUENCE [LARGE SCALE GENOMIC DNA]</scope>
    <source>
        <strain evidence="3">JCM 18077</strain>
    </source>
</reference>
<evidence type="ECO:0000313" key="3">
    <source>
        <dbReference type="Proteomes" id="UP001500822"/>
    </source>
</evidence>
<keyword evidence="3" id="KW-1185">Reference proteome</keyword>
<accession>A0ABP8ZJ05</accession>